<feature type="transmembrane region" description="Helical" evidence="1">
    <location>
        <begin position="71"/>
        <end position="88"/>
    </location>
</feature>
<dbReference type="Proteomes" id="UP000214688">
    <property type="component" value="Chromosome"/>
</dbReference>
<sequence>MSGTFMLFTWGVAIVSALIATFSRKAPKVLSIILGVILAQGLMFVGGHMLHLSFGPIIDLGGTATPIVTDIILALIGAFLGAFLAKAFRRGR</sequence>
<keyword evidence="1" id="KW-1133">Transmembrane helix</keyword>
<keyword evidence="1" id="KW-0812">Transmembrane</keyword>
<protein>
    <submittedName>
        <fullName evidence="2">Uncharacterized protein</fullName>
    </submittedName>
</protein>
<keyword evidence="3" id="KW-1185">Reference proteome</keyword>
<evidence type="ECO:0000313" key="3">
    <source>
        <dbReference type="Proteomes" id="UP000214688"/>
    </source>
</evidence>
<dbReference type="KEGG" id="tab:CIG75_15305"/>
<dbReference type="AlphaFoldDB" id="A0A223D3P8"/>
<feature type="transmembrane region" description="Helical" evidence="1">
    <location>
        <begin position="29"/>
        <end position="51"/>
    </location>
</feature>
<keyword evidence="1" id="KW-0472">Membrane</keyword>
<accession>A0A223D3P8</accession>
<name>A0A223D3P8_9BACL</name>
<dbReference type="RefSeq" id="WP_094237403.1">
    <property type="nucleotide sequence ID" value="NZ_CP022657.1"/>
</dbReference>
<dbReference type="EMBL" id="CP022657">
    <property type="protein sequence ID" value="ASS76170.1"/>
    <property type="molecule type" value="Genomic_DNA"/>
</dbReference>
<gene>
    <name evidence="2" type="ORF">CIG75_15305</name>
</gene>
<proteinExistence type="predicted"/>
<evidence type="ECO:0000313" key="2">
    <source>
        <dbReference type="EMBL" id="ASS76170.1"/>
    </source>
</evidence>
<reference evidence="2 3" key="1">
    <citation type="journal article" date="2015" name="Int. J. Syst. Evol. Microbiol.">
        <title>Tumebacillus algifaecis sp. nov., isolated from decomposing algal scum.</title>
        <authorList>
            <person name="Wu Y.F."/>
            <person name="Zhang B."/>
            <person name="Xing P."/>
            <person name="Wu Q.L."/>
            <person name="Liu S.J."/>
        </authorList>
    </citation>
    <scope>NUCLEOTIDE SEQUENCE [LARGE SCALE GENOMIC DNA]</scope>
    <source>
        <strain evidence="2 3">THMBR28</strain>
    </source>
</reference>
<dbReference type="OrthoDB" id="2382142at2"/>
<evidence type="ECO:0000256" key="1">
    <source>
        <dbReference type="SAM" id="Phobius"/>
    </source>
</evidence>
<organism evidence="2 3">
    <name type="scientific">Tumebacillus algifaecis</name>
    <dbReference type="NCBI Taxonomy" id="1214604"/>
    <lineage>
        <taxon>Bacteria</taxon>
        <taxon>Bacillati</taxon>
        <taxon>Bacillota</taxon>
        <taxon>Bacilli</taxon>
        <taxon>Bacillales</taxon>
        <taxon>Alicyclobacillaceae</taxon>
        <taxon>Tumebacillus</taxon>
    </lineage>
</organism>
<feature type="transmembrane region" description="Helical" evidence="1">
    <location>
        <begin position="6"/>
        <end position="22"/>
    </location>
</feature>